<comment type="function">
    <text evidence="7">Hydrolyzes ribosome-free peptidyl-tRNAs (with 1 or more amino acids incorporated), which drop off the ribosome during protein synthesis, or as a result of ribosome stalling.</text>
</comment>
<feature type="site" description="Discriminates between blocked and unblocked aminoacyl-tRNA" evidence="7">
    <location>
        <position position="10"/>
    </location>
</feature>
<dbReference type="EC" id="3.1.1.29" evidence="1 7"/>
<feature type="binding site" evidence="7">
    <location>
        <position position="66"/>
    </location>
    <ligand>
        <name>tRNA</name>
        <dbReference type="ChEBI" id="CHEBI:17843"/>
    </ligand>
</feature>
<evidence type="ECO:0000256" key="2">
    <source>
        <dbReference type="ARBA" id="ARBA00022555"/>
    </source>
</evidence>
<dbReference type="InterPro" id="IPR036416">
    <property type="entry name" value="Pept_tRNA_hydro_sf"/>
</dbReference>
<dbReference type="GO" id="GO:0004045">
    <property type="term" value="F:peptidyl-tRNA hydrolase activity"/>
    <property type="evidence" value="ECO:0007669"/>
    <property type="project" value="UniProtKB-UniRule"/>
</dbReference>
<evidence type="ECO:0000256" key="6">
    <source>
        <dbReference type="ARBA" id="ARBA00050038"/>
    </source>
</evidence>
<evidence type="ECO:0000313" key="11">
    <source>
        <dbReference type="Proteomes" id="UP000270927"/>
    </source>
</evidence>
<accession>A0A3N2QAS8</accession>
<dbReference type="HAMAP" id="MF_00083">
    <property type="entry name" value="Pept_tRNA_hydro_bact"/>
    <property type="match status" value="1"/>
</dbReference>
<evidence type="ECO:0000256" key="9">
    <source>
        <dbReference type="RuleBase" id="RU004320"/>
    </source>
</evidence>
<reference evidence="10 11" key="1">
    <citation type="submission" date="2018-09" db="EMBL/GenBank/DDBJ databases">
        <title>Comparative Genomics of Wolbachia-Cardinium Dual Endosymbiosis in a Plant-Parasitic Nematode.</title>
        <authorList>
            <person name="Brown A.M.V."/>
            <person name="Wasala S.K."/>
            <person name="Howe D.K."/>
            <person name="Peetz A.B."/>
            <person name="Zasada I.A."/>
            <person name="Denver D.R."/>
        </authorList>
    </citation>
    <scope>NUCLEOTIDE SEQUENCE [LARGE SCALE GENOMIC DNA]</scope>
    <source>
        <strain evidence="10 11">Pp_1</strain>
    </source>
</reference>
<evidence type="ECO:0000313" key="10">
    <source>
        <dbReference type="EMBL" id="ROT46898.1"/>
    </source>
</evidence>
<dbReference type="EMBL" id="RARA01000027">
    <property type="protein sequence ID" value="ROT46898.1"/>
    <property type="molecule type" value="Genomic_DNA"/>
</dbReference>
<evidence type="ECO:0000256" key="3">
    <source>
        <dbReference type="ARBA" id="ARBA00022801"/>
    </source>
</evidence>
<dbReference type="NCBIfam" id="TIGR00447">
    <property type="entry name" value="pth"/>
    <property type="match status" value="1"/>
</dbReference>
<gene>
    <name evidence="7" type="primary">pth</name>
    <name evidence="10" type="ORF">EDM02_04950</name>
</gene>
<organism evidence="10 11">
    <name type="scientific">Candidatus Cardinium hertigii</name>
    <dbReference type="NCBI Taxonomy" id="247481"/>
    <lineage>
        <taxon>Bacteria</taxon>
        <taxon>Pseudomonadati</taxon>
        <taxon>Bacteroidota</taxon>
        <taxon>Cytophagia</taxon>
        <taxon>Cytophagales</taxon>
        <taxon>Amoebophilaceae</taxon>
        <taxon>Candidatus Cardinium</taxon>
    </lineage>
</organism>
<dbReference type="Gene3D" id="3.40.50.1470">
    <property type="entry name" value="Peptidyl-tRNA hydrolase"/>
    <property type="match status" value="1"/>
</dbReference>
<dbReference type="GO" id="GO:0005737">
    <property type="term" value="C:cytoplasm"/>
    <property type="evidence" value="ECO:0007669"/>
    <property type="project" value="UniProtKB-SubCell"/>
</dbReference>
<dbReference type="InterPro" id="IPR001328">
    <property type="entry name" value="Pept_tRNA_hydro"/>
</dbReference>
<comment type="subunit">
    <text evidence="7">Monomer.</text>
</comment>
<keyword evidence="7" id="KW-0963">Cytoplasm</keyword>
<evidence type="ECO:0000256" key="5">
    <source>
        <dbReference type="ARBA" id="ARBA00038063"/>
    </source>
</evidence>
<dbReference type="GO" id="GO:0072344">
    <property type="term" value="P:rescue of stalled ribosome"/>
    <property type="evidence" value="ECO:0007669"/>
    <property type="project" value="UniProtKB-UniRule"/>
</dbReference>
<feature type="binding site" evidence="7">
    <location>
        <position position="15"/>
    </location>
    <ligand>
        <name>tRNA</name>
        <dbReference type="ChEBI" id="CHEBI:17843"/>
    </ligand>
</feature>
<dbReference type="AlphaFoldDB" id="A0A3N2QAS8"/>
<sequence length="185" mass="20596">MKLLLVGLGNIGADYVYTRHNVGFLVIDHLARQQKVTFQADRLAVMASFAYKDHQVYLIKPTTYMNNSGKAVRYWLNTLQIPIEQMVVTADDVTLPFGTMRLRAQGSAAGHNGLKSIAAFLAADYYPRLRVGIGNDFPKGGLGDFVMENFSPKALKELSFQLDKASEILLTWCHAGIVHAMNQFN</sequence>
<keyword evidence="4 7" id="KW-0694">RNA-binding</keyword>
<feature type="site" description="Stabilizes the basic form of H active site to accept a proton" evidence="7">
    <location>
        <position position="91"/>
    </location>
</feature>
<dbReference type="GO" id="GO:0006515">
    <property type="term" value="P:protein quality control for misfolded or incompletely synthesized proteins"/>
    <property type="evidence" value="ECO:0007669"/>
    <property type="project" value="UniProtKB-UniRule"/>
</dbReference>
<dbReference type="FunFam" id="3.40.50.1470:FF:000001">
    <property type="entry name" value="Peptidyl-tRNA hydrolase"/>
    <property type="match status" value="1"/>
</dbReference>
<protein>
    <recommendedName>
        <fullName evidence="6 7">Peptidyl-tRNA hydrolase</fullName>
        <shortName evidence="7">Pth</shortName>
        <ecNumber evidence="1 7">3.1.1.29</ecNumber>
    </recommendedName>
</protein>
<proteinExistence type="inferred from homology"/>
<name>A0A3N2QAS8_9BACT</name>
<keyword evidence="11" id="KW-1185">Reference proteome</keyword>
<dbReference type="OrthoDB" id="9800507at2"/>
<dbReference type="CDD" id="cd00462">
    <property type="entry name" value="PTH"/>
    <property type="match status" value="1"/>
</dbReference>
<feature type="active site" description="Proton acceptor" evidence="7">
    <location>
        <position position="20"/>
    </location>
</feature>
<dbReference type="GO" id="GO:0000049">
    <property type="term" value="F:tRNA binding"/>
    <property type="evidence" value="ECO:0007669"/>
    <property type="project" value="UniProtKB-UniRule"/>
</dbReference>
<dbReference type="SUPFAM" id="SSF53178">
    <property type="entry name" value="Peptidyl-tRNA hydrolase-like"/>
    <property type="match status" value="1"/>
</dbReference>
<comment type="similarity">
    <text evidence="5 7 9">Belongs to the PTH family.</text>
</comment>
<evidence type="ECO:0000256" key="4">
    <source>
        <dbReference type="ARBA" id="ARBA00022884"/>
    </source>
</evidence>
<keyword evidence="3 7" id="KW-0378">Hydrolase</keyword>
<dbReference type="PANTHER" id="PTHR17224">
    <property type="entry name" value="PEPTIDYL-TRNA HYDROLASE"/>
    <property type="match status" value="1"/>
</dbReference>
<comment type="caution">
    <text evidence="10">The sequence shown here is derived from an EMBL/GenBank/DDBJ whole genome shotgun (WGS) entry which is preliminary data.</text>
</comment>
<feature type="binding site" evidence="7">
    <location>
        <position position="112"/>
    </location>
    <ligand>
        <name>tRNA</name>
        <dbReference type="ChEBI" id="CHEBI:17843"/>
    </ligand>
</feature>
<dbReference type="PANTHER" id="PTHR17224:SF1">
    <property type="entry name" value="PEPTIDYL-TRNA HYDROLASE"/>
    <property type="match status" value="1"/>
</dbReference>
<dbReference type="PROSITE" id="PS01195">
    <property type="entry name" value="PEPT_TRNA_HYDROL_1"/>
    <property type="match status" value="1"/>
</dbReference>
<comment type="subcellular location">
    <subcellularLocation>
        <location evidence="7">Cytoplasm</location>
    </subcellularLocation>
</comment>
<feature type="binding site" evidence="7">
    <location>
        <position position="64"/>
    </location>
    <ligand>
        <name>tRNA</name>
        <dbReference type="ChEBI" id="CHEBI:17843"/>
    </ligand>
</feature>
<evidence type="ECO:0000256" key="8">
    <source>
        <dbReference type="RuleBase" id="RU000673"/>
    </source>
</evidence>
<evidence type="ECO:0000256" key="1">
    <source>
        <dbReference type="ARBA" id="ARBA00013260"/>
    </source>
</evidence>
<dbReference type="InterPro" id="IPR018171">
    <property type="entry name" value="Pept_tRNA_hydro_CS"/>
</dbReference>
<comment type="catalytic activity">
    <reaction evidence="7 8">
        <text>an N-acyl-L-alpha-aminoacyl-tRNA + H2O = an N-acyl-L-amino acid + a tRNA + H(+)</text>
        <dbReference type="Rhea" id="RHEA:54448"/>
        <dbReference type="Rhea" id="RHEA-COMP:10123"/>
        <dbReference type="Rhea" id="RHEA-COMP:13883"/>
        <dbReference type="ChEBI" id="CHEBI:15377"/>
        <dbReference type="ChEBI" id="CHEBI:15378"/>
        <dbReference type="ChEBI" id="CHEBI:59874"/>
        <dbReference type="ChEBI" id="CHEBI:78442"/>
        <dbReference type="ChEBI" id="CHEBI:138191"/>
        <dbReference type="EC" id="3.1.1.29"/>
    </reaction>
</comment>
<dbReference type="Proteomes" id="UP000270927">
    <property type="component" value="Unassembled WGS sequence"/>
</dbReference>
<evidence type="ECO:0000256" key="7">
    <source>
        <dbReference type="HAMAP-Rule" id="MF_00083"/>
    </source>
</evidence>
<keyword evidence="2 7" id="KW-0820">tRNA-binding</keyword>
<comment type="function">
    <text evidence="7">Catalyzes the release of premature peptidyl moieties from peptidyl-tRNA molecules trapped in stalled 50S ribosomal subunits, and thus maintains levels of free tRNAs and 50S ribosomes.</text>
</comment>
<dbReference type="Pfam" id="PF01195">
    <property type="entry name" value="Pept_tRNA_hydro"/>
    <property type="match status" value="1"/>
</dbReference>
<dbReference type="PROSITE" id="PS01196">
    <property type="entry name" value="PEPT_TRNA_HYDROL_2"/>
    <property type="match status" value="1"/>
</dbReference>